<organism evidence="1 2">
    <name type="scientific">Rhizopus oryzae</name>
    <name type="common">Mucormycosis agent</name>
    <name type="synonym">Rhizopus arrhizus var. delemar</name>
    <dbReference type="NCBI Taxonomy" id="64495"/>
    <lineage>
        <taxon>Eukaryota</taxon>
        <taxon>Fungi</taxon>
        <taxon>Fungi incertae sedis</taxon>
        <taxon>Mucoromycota</taxon>
        <taxon>Mucoromycotina</taxon>
        <taxon>Mucoromycetes</taxon>
        <taxon>Mucorales</taxon>
        <taxon>Mucorineae</taxon>
        <taxon>Rhizopodaceae</taxon>
        <taxon>Rhizopus</taxon>
    </lineage>
</organism>
<name>A0A9P6WS90_RHIOR</name>
<sequence>MSDLYFEPYVTIVSRNNSSEFVDPIVAINTRTRLREDEAEHIVRPVNALSVLDRQRYFNSQGIFAK</sequence>
<evidence type="ECO:0000313" key="2">
    <source>
        <dbReference type="Proteomes" id="UP000716291"/>
    </source>
</evidence>
<evidence type="ECO:0000313" key="1">
    <source>
        <dbReference type="EMBL" id="KAG1274687.1"/>
    </source>
</evidence>
<proteinExistence type="predicted"/>
<dbReference type="EMBL" id="JAANQT010010973">
    <property type="protein sequence ID" value="KAG1274687.1"/>
    <property type="molecule type" value="Genomic_DNA"/>
</dbReference>
<comment type="caution">
    <text evidence="1">The sequence shown here is derived from an EMBL/GenBank/DDBJ whole genome shotgun (WGS) entry which is preliminary data.</text>
</comment>
<accession>A0A9P6WS90</accession>
<gene>
    <name evidence="1" type="ORF">G6F64_015066</name>
</gene>
<keyword evidence="2" id="KW-1185">Reference proteome</keyword>
<reference evidence="1" key="1">
    <citation type="journal article" date="2020" name="Microb. Genom.">
        <title>Genetic diversity of clinical and environmental Mucorales isolates obtained from an investigation of mucormycosis cases among solid organ transplant recipients.</title>
        <authorList>
            <person name="Nguyen M.H."/>
            <person name="Kaul D."/>
            <person name="Muto C."/>
            <person name="Cheng S.J."/>
            <person name="Richter R.A."/>
            <person name="Bruno V.M."/>
            <person name="Liu G."/>
            <person name="Beyhan S."/>
            <person name="Sundermann A.J."/>
            <person name="Mounaud S."/>
            <person name="Pasculle A.W."/>
            <person name="Nierman W.C."/>
            <person name="Driscoll E."/>
            <person name="Cumbie R."/>
            <person name="Clancy C.J."/>
            <person name="Dupont C.L."/>
        </authorList>
    </citation>
    <scope>NUCLEOTIDE SEQUENCE</scope>
    <source>
        <strain evidence="1">GL11</strain>
    </source>
</reference>
<protein>
    <submittedName>
        <fullName evidence="1">Uncharacterized protein</fullName>
    </submittedName>
</protein>
<dbReference type="Proteomes" id="UP000716291">
    <property type="component" value="Unassembled WGS sequence"/>
</dbReference>
<dbReference type="AlphaFoldDB" id="A0A9P6WS90"/>